<evidence type="ECO:0000313" key="3">
    <source>
        <dbReference type="Proteomes" id="UP000050786"/>
    </source>
</evidence>
<sequence length="450" mass="50335">MIKSLTKFTGFPLTAMIAVAGVGQAKPLLTNSQETYVSACLDQSDTPERIIEICQHGLSDVGASDRQRIEMLDKLAWAYYDLDDMDQADDAFAEILALNPDAELGLQGRAWVYYNRDDYAAATALFRQAVSRKPNASNMAGLAASARRAGEMDFAEFEEMMQTALALNPEYTWAMRELAWILEDHNRQDEALSLFRTASELDPYDPYAEYGVAFLLSEQNDWEAAFDHVSRALELKPDFVTALSRRSLILLMLDRPKQALKDAEAVIEAEPDDTDGYVRKARALSDLGQRSQAHEVLELAESRVGQGSYLLYWRASLLADDLEYEAALFHIRRSVALEGADRFDHRLHADIALGLGYTDEARDAIDQALGLYPDGEFEQYTNALVLLVEDRFDAAESMFDSATAAGLHQDYLGDFLAALVAEGRFMQAIKMRARYKNRQPDATSDAQRSN</sequence>
<proteinExistence type="predicted"/>
<dbReference type="Gene3D" id="1.25.40.10">
    <property type="entry name" value="Tetratricopeptide repeat domain"/>
    <property type="match status" value="3"/>
</dbReference>
<feature type="repeat" description="TPR" evidence="1">
    <location>
        <begin position="172"/>
        <end position="205"/>
    </location>
</feature>
<dbReference type="SUPFAM" id="SSF48452">
    <property type="entry name" value="TPR-like"/>
    <property type="match status" value="1"/>
</dbReference>
<evidence type="ECO:0000256" key="1">
    <source>
        <dbReference type="PROSITE-ProRule" id="PRU00339"/>
    </source>
</evidence>
<name>A0A0P1E5G6_9RHOB</name>
<dbReference type="InterPro" id="IPR011990">
    <property type="entry name" value="TPR-like_helical_dom_sf"/>
</dbReference>
<organism evidence="2 3">
    <name type="scientific">Ruegeria atlantica</name>
    <dbReference type="NCBI Taxonomy" id="81569"/>
    <lineage>
        <taxon>Bacteria</taxon>
        <taxon>Pseudomonadati</taxon>
        <taxon>Pseudomonadota</taxon>
        <taxon>Alphaproteobacteria</taxon>
        <taxon>Rhodobacterales</taxon>
        <taxon>Roseobacteraceae</taxon>
        <taxon>Ruegeria</taxon>
    </lineage>
</organism>
<feature type="repeat" description="TPR" evidence="1">
    <location>
        <begin position="69"/>
        <end position="102"/>
    </location>
</feature>
<dbReference type="RefSeq" id="WP_082649259.1">
    <property type="nucleotide sequence ID" value="NZ_CYPS01000035.1"/>
</dbReference>
<dbReference type="Proteomes" id="UP000050786">
    <property type="component" value="Unassembled WGS sequence"/>
</dbReference>
<dbReference type="PROSITE" id="PS50005">
    <property type="entry name" value="TPR"/>
    <property type="match status" value="3"/>
</dbReference>
<dbReference type="AlphaFoldDB" id="A0A0P1E5G6"/>
<dbReference type="EMBL" id="CYPS01000035">
    <property type="protein sequence ID" value="CUH43059.1"/>
    <property type="molecule type" value="Genomic_DNA"/>
</dbReference>
<accession>A0A0P1E5G6</accession>
<dbReference type="PANTHER" id="PTHR12558">
    <property type="entry name" value="CELL DIVISION CYCLE 16,23,27"/>
    <property type="match status" value="1"/>
</dbReference>
<reference evidence="3" key="1">
    <citation type="submission" date="2015-09" db="EMBL/GenBank/DDBJ databases">
        <authorList>
            <person name="Rodrigo-Torres L."/>
            <person name="Arahal D.R."/>
        </authorList>
    </citation>
    <scope>NUCLEOTIDE SEQUENCE [LARGE SCALE GENOMIC DNA]</scope>
    <source>
        <strain evidence="3">CECT 4293</strain>
    </source>
</reference>
<dbReference type="Pfam" id="PF13174">
    <property type="entry name" value="TPR_6"/>
    <property type="match status" value="1"/>
</dbReference>
<feature type="repeat" description="TPR" evidence="1">
    <location>
        <begin position="206"/>
        <end position="239"/>
    </location>
</feature>
<keyword evidence="2" id="KW-0449">Lipoprotein</keyword>
<dbReference type="SMART" id="SM00028">
    <property type="entry name" value="TPR"/>
    <property type="match status" value="5"/>
</dbReference>
<evidence type="ECO:0000313" key="2">
    <source>
        <dbReference type="EMBL" id="CUH43059.1"/>
    </source>
</evidence>
<dbReference type="PANTHER" id="PTHR12558:SF33">
    <property type="entry name" value="BLL7664 PROTEIN"/>
    <property type="match status" value="1"/>
</dbReference>
<keyword evidence="1" id="KW-0802">TPR repeat</keyword>
<keyword evidence="3" id="KW-1185">Reference proteome</keyword>
<dbReference type="SUPFAM" id="SSF81901">
    <property type="entry name" value="HCP-like"/>
    <property type="match status" value="1"/>
</dbReference>
<protein>
    <submittedName>
        <fullName evidence="2">Lipoprotein NlpI</fullName>
    </submittedName>
</protein>
<dbReference type="Pfam" id="PF13432">
    <property type="entry name" value="TPR_16"/>
    <property type="match status" value="1"/>
</dbReference>
<dbReference type="InterPro" id="IPR019734">
    <property type="entry name" value="TPR_rpt"/>
</dbReference>
<gene>
    <name evidence="2" type="ORF">RUM4293_01952</name>
</gene>